<evidence type="ECO:0000256" key="1">
    <source>
        <dbReference type="SAM" id="Phobius"/>
    </source>
</evidence>
<keyword evidence="3" id="KW-1185">Reference proteome</keyword>
<dbReference type="Proteomes" id="UP000625780">
    <property type="component" value="Unassembled WGS sequence"/>
</dbReference>
<keyword evidence="1" id="KW-1133">Transmembrane helix</keyword>
<evidence type="ECO:0000313" key="2">
    <source>
        <dbReference type="EMBL" id="GGD50442.1"/>
    </source>
</evidence>
<reference evidence="3" key="1">
    <citation type="journal article" date="2019" name="Int. J. Syst. Evol. Microbiol.">
        <title>The Global Catalogue of Microorganisms (GCM) 10K type strain sequencing project: providing services to taxonomists for standard genome sequencing and annotation.</title>
        <authorList>
            <consortium name="The Broad Institute Genomics Platform"/>
            <consortium name="The Broad Institute Genome Sequencing Center for Infectious Disease"/>
            <person name="Wu L."/>
            <person name="Ma J."/>
        </authorList>
    </citation>
    <scope>NUCLEOTIDE SEQUENCE [LARGE SCALE GENOMIC DNA]</scope>
    <source>
        <strain evidence="3">CGMCC 1.12606</strain>
    </source>
</reference>
<dbReference type="EMBL" id="BMFH01000001">
    <property type="protein sequence ID" value="GGD50442.1"/>
    <property type="molecule type" value="Genomic_DNA"/>
</dbReference>
<gene>
    <name evidence="2" type="ORF">GCM10011361_16380</name>
</gene>
<keyword evidence="1" id="KW-0472">Membrane</keyword>
<accession>A0ABQ1QYY0</accession>
<keyword evidence="1" id="KW-0812">Transmembrane</keyword>
<organism evidence="2 3">
    <name type="scientific">Muriicola marianensis</name>
    <dbReference type="NCBI Taxonomy" id="1324801"/>
    <lineage>
        <taxon>Bacteria</taxon>
        <taxon>Pseudomonadati</taxon>
        <taxon>Bacteroidota</taxon>
        <taxon>Flavobacteriia</taxon>
        <taxon>Flavobacteriales</taxon>
        <taxon>Flavobacteriaceae</taxon>
        <taxon>Muriicola</taxon>
    </lineage>
</organism>
<evidence type="ECO:0000313" key="3">
    <source>
        <dbReference type="Proteomes" id="UP000625780"/>
    </source>
</evidence>
<protein>
    <submittedName>
        <fullName evidence="2">Uncharacterized protein</fullName>
    </submittedName>
</protein>
<proteinExistence type="predicted"/>
<comment type="caution">
    <text evidence="2">The sequence shown here is derived from an EMBL/GenBank/DDBJ whole genome shotgun (WGS) entry which is preliminary data.</text>
</comment>
<sequence>MANDPTFVILLLILTVAVSIAVFLLLREVVCWYYKINERTKIQKLTLETLLKLYEQNGGDVNWKEVNKIIK</sequence>
<feature type="transmembrane region" description="Helical" evidence="1">
    <location>
        <begin position="6"/>
        <end position="26"/>
    </location>
</feature>
<name>A0ABQ1QYY0_9FLAO</name>